<evidence type="ECO:0000256" key="4">
    <source>
        <dbReference type="ARBA" id="ARBA00022692"/>
    </source>
</evidence>
<name>A0A1H7J3K1_STRJI</name>
<feature type="transmembrane region" description="Helical" evidence="8">
    <location>
        <begin position="292"/>
        <end position="311"/>
    </location>
</feature>
<feature type="transmembrane region" description="Helical" evidence="8">
    <location>
        <begin position="118"/>
        <end position="140"/>
    </location>
</feature>
<sequence length="459" mass="49561">MTLMSAARRLVDAARISAAAPGPVARPVRRLTPAVLLLGLLVFGAALTEYARVVQAHPGRLWSPIDLHVYYWGGTTARHSHDVYDLDYHLGRLGLPFTYTPFALGVFKALSHLDEHSLQWLVACGSISALVASTWVAWGLAGYRRGLGRLGAALTVAGLALWTEPIQQNLSFGQVNVFLMLVVLVDFAQPHRWWSKGVGIGLAAGFKLVPAIFIVHLLVTGRLRAAAVATGTLVATVVGGFVLLPQEAHRYWIDGLFADSSRVGGINYVGNQSLQGVLARTLGLDARGVEPYWLAAVLLAAAIAIPLAARAYRRGEELLGIAATALLGLLASPISWSHHWVWIAVFLTAGGYLLHSRRAPWWAWLTALAVYLLWFAWPIVAHADRGPHAVRLPAGLLWTVPYDNNAENGWTGLQLVVGNLYPLLGVLLLASLGVLLWIQGRGAEPRAPEVTPRRPTSAG</sequence>
<keyword evidence="5 8" id="KW-1133">Transmembrane helix</keyword>
<evidence type="ECO:0000256" key="3">
    <source>
        <dbReference type="ARBA" id="ARBA00022679"/>
    </source>
</evidence>
<dbReference type="eggNOG" id="COG5650">
    <property type="taxonomic scope" value="Bacteria"/>
</dbReference>
<evidence type="ECO:0000256" key="6">
    <source>
        <dbReference type="ARBA" id="ARBA00023136"/>
    </source>
</evidence>
<keyword evidence="10" id="KW-1185">Reference proteome</keyword>
<evidence type="ECO:0000313" key="10">
    <source>
        <dbReference type="Proteomes" id="UP000183015"/>
    </source>
</evidence>
<dbReference type="OrthoDB" id="9774600at2"/>
<evidence type="ECO:0000256" key="1">
    <source>
        <dbReference type="ARBA" id="ARBA00004651"/>
    </source>
</evidence>
<dbReference type="EMBL" id="FOAZ01000003">
    <property type="protein sequence ID" value="SEK69309.1"/>
    <property type="molecule type" value="Genomic_DNA"/>
</dbReference>
<evidence type="ECO:0000256" key="2">
    <source>
        <dbReference type="ARBA" id="ARBA00022475"/>
    </source>
</evidence>
<evidence type="ECO:0000256" key="5">
    <source>
        <dbReference type="ARBA" id="ARBA00022989"/>
    </source>
</evidence>
<dbReference type="GO" id="GO:0005886">
    <property type="term" value="C:plasma membrane"/>
    <property type="evidence" value="ECO:0007669"/>
    <property type="project" value="UniProtKB-SubCell"/>
</dbReference>
<feature type="transmembrane region" description="Helical" evidence="8">
    <location>
        <begin position="226"/>
        <end position="244"/>
    </location>
</feature>
<reference evidence="10" key="1">
    <citation type="submission" date="2016-10" db="EMBL/GenBank/DDBJ databases">
        <authorList>
            <person name="Varghese N."/>
        </authorList>
    </citation>
    <scope>NUCLEOTIDE SEQUENCE [LARGE SCALE GENOMIC DNA]</scope>
    <source>
        <strain evidence="10">DSM 45096 / BCRC 16803 / CGMCC 4.1857 / CIP 109030 / JCM 12277 / KCTC 19219 / NBRC 100920 / 33214</strain>
    </source>
</reference>
<dbReference type="InterPro" id="IPR018584">
    <property type="entry name" value="GT87"/>
</dbReference>
<protein>
    <submittedName>
        <fullName evidence="9">Alpha-1,2-mannosyltransferase</fullName>
    </submittedName>
</protein>
<feature type="transmembrane region" description="Helical" evidence="8">
    <location>
        <begin position="200"/>
        <end position="219"/>
    </location>
</feature>
<feature type="transmembrane region" description="Helical" evidence="8">
    <location>
        <begin position="420"/>
        <end position="438"/>
    </location>
</feature>
<comment type="similarity">
    <text evidence="7">Belongs to the glycosyltransferase 87 family.</text>
</comment>
<accession>A0A1H7J3K1</accession>
<feature type="transmembrane region" description="Helical" evidence="8">
    <location>
        <begin position="362"/>
        <end position="380"/>
    </location>
</feature>
<feature type="transmembrane region" description="Helical" evidence="8">
    <location>
        <begin position="146"/>
        <end position="163"/>
    </location>
</feature>
<keyword evidence="4 8" id="KW-0812">Transmembrane</keyword>
<evidence type="ECO:0000313" key="9">
    <source>
        <dbReference type="EMBL" id="SEK69309.1"/>
    </source>
</evidence>
<dbReference type="GO" id="GO:0016758">
    <property type="term" value="F:hexosyltransferase activity"/>
    <property type="evidence" value="ECO:0007669"/>
    <property type="project" value="InterPro"/>
</dbReference>
<keyword evidence="3 9" id="KW-0808">Transferase</keyword>
<evidence type="ECO:0000256" key="7">
    <source>
        <dbReference type="ARBA" id="ARBA00024033"/>
    </source>
</evidence>
<keyword evidence="2" id="KW-1003">Cell membrane</keyword>
<comment type="subcellular location">
    <subcellularLocation>
        <location evidence="1">Cell membrane</location>
        <topology evidence="1">Multi-pass membrane protein</topology>
    </subcellularLocation>
</comment>
<gene>
    <name evidence="9" type="ORF">SAMN05414137_103135</name>
</gene>
<keyword evidence="9" id="KW-0328">Glycosyltransferase</keyword>
<feature type="transmembrane region" description="Helical" evidence="8">
    <location>
        <begin position="340"/>
        <end position="355"/>
    </location>
</feature>
<dbReference type="Proteomes" id="UP000183015">
    <property type="component" value="Unassembled WGS sequence"/>
</dbReference>
<dbReference type="RefSeq" id="WP_052439119.1">
    <property type="nucleotide sequence ID" value="NZ_BBPN01000032.1"/>
</dbReference>
<keyword evidence="6 8" id="KW-0472">Membrane</keyword>
<evidence type="ECO:0000256" key="8">
    <source>
        <dbReference type="SAM" id="Phobius"/>
    </source>
</evidence>
<feature type="transmembrane region" description="Helical" evidence="8">
    <location>
        <begin position="31"/>
        <end position="51"/>
    </location>
</feature>
<proteinExistence type="inferred from homology"/>
<dbReference type="STRING" id="235985.SAMN05414137_103135"/>
<dbReference type="AlphaFoldDB" id="A0A1H7J3K1"/>
<organism evidence="9 10">
    <name type="scientific">Streptacidiphilus jiangxiensis</name>
    <dbReference type="NCBI Taxonomy" id="235985"/>
    <lineage>
        <taxon>Bacteria</taxon>
        <taxon>Bacillati</taxon>
        <taxon>Actinomycetota</taxon>
        <taxon>Actinomycetes</taxon>
        <taxon>Kitasatosporales</taxon>
        <taxon>Streptomycetaceae</taxon>
        <taxon>Streptacidiphilus</taxon>
    </lineage>
</organism>
<dbReference type="Pfam" id="PF09594">
    <property type="entry name" value="GT87"/>
    <property type="match status" value="1"/>
</dbReference>
<feature type="transmembrane region" description="Helical" evidence="8">
    <location>
        <begin position="318"/>
        <end position="334"/>
    </location>
</feature>